<name>A0A4Z1E5T2_9MICO</name>
<feature type="transmembrane region" description="Helical" evidence="1">
    <location>
        <begin position="24"/>
        <end position="50"/>
    </location>
</feature>
<keyword evidence="1" id="KW-1133">Transmembrane helix</keyword>
<organism evidence="2 3">
    <name type="scientific">Serinibacter arcticus</name>
    <dbReference type="NCBI Taxonomy" id="1655435"/>
    <lineage>
        <taxon>Bacteria</taxon>
        <taxon>Bacillati</taxon>
        <taxon>Actinomycetota</taxon>
        <taxon>Actinomycetes</taxon>
        <taxon>Micrococcales</taxon>
        <taxon>Beutenbergiaceae</taxon>
        <taxon>Serinibacter</taxon>
    </lineage>
</organism>
<keyword evidence="1" id="KW-0812">Transmembrane</keyword>
<proteinExistence type="predicted"/>
<sequence>MTDLDAPQVHTLVHRRPAALTAGWYALVVAIVVNVPIVLWALLMAVLGLTLNDGPWWSWVEAVPFALMMLMIPAALLVAFLWLARRLSSGRPSLLFSGALILVGGAVCLGLVTS</sequence>
<evidence type="ECO:0000313" key="3">
    <source>
        <dbReference type="Proteomes" id="UP000297318"/>
    </source>
</evidence>
<feature type="transmembrane region" description="Helical" evidence="1">
    <location>
        <begin position="94"/>
        <end position="112"/>
    </location>
</feature>
<evidence type="ECO:0000313" key="2">
    <source>
        <dbReference type="EMBL" id="TGO04981.1"/>
    </source>
</evidence>
<dbReference type="AlphaFoldDB" id="A0A4Z1E5T2"/>
<keyword evidence="1" id="KW-0472">Membrane</keyword>
<dbReference type="Proteomes" id="UP000297318">
    <property type="component" value="Unassembled WGS sequence"/>
</dbReference>
<protein>
    <submittedName>
        <fullName evidence="2">Uncharacterized protein</fullName>
    </submittedName>
</protein>
<accession>A0A4Z1E5T2</accession>
<gene>
    <name evidence="2" type="ORF">SERN_0985</name>
</gene>
<dbReference type="RefSeq" id="WP_135849058.1">
    <property type="nucleotide sequence ID" value="NZ_RHPJ01000002.1"/>
</dbReference>
<dbReference type="EMBL" id="RHPJ01000002">
    <property type="protein sequence ID" value="TGO04981.1"/>
    <property type="molecule type" value="Genomic_DNA"/>
</dbReference>
<evidence type="ECO:0000256" key="1">
    <source>
        <dbReference type="SAM" id="Phobius"/>
    </source>
</evidence>
<reference evidence="2 3" key="1">
    <citation type="submission" date="2018-11" db="EMBL/GenBank/DDBJ databases">
        <title>Complete genome sequencing of the Actinobacteria Serinibacter sp. K3-2.</title>
        <authorList>
            <person name="Rakitin A.L."/>
            <person name="Beletsky A.V."/>
            <person name="Mardanov A.V."/>
            <person name="Ravin N.V."/>
            <person name="Gromova A.S."/>
            <person name="Filippova S.N."/>
            <person name="Gal'Chenko V.F."/>
        </authorList>
    </citation>
    <scope>NUCLEOTIDE SEQUENCE [LARGE SCALE GENOMIC DNA]</scope>
    <source>
        <strain evidence="2 3">K3-2</strain>
    </source>
</reference>
<feature type="transmembrane region" description="Helical" evidence="1">
    <location>
        <begin position="62"/>
        <end position="82"/>
    </location>
</feature>
<comment type="caution">
    <text evidence="2">The sequence shown here is derived from an EMBL/GenBank/DDBJ whole genome shotgun (WGS) entry which is preliminary data.</text>
</comment>
<keyword evidence="3" id="KW-1185">Reference proteome</keyword>